<reference evidence="1 2" key="1">
    <citation type="journal article" date="2008" name="Nat. Biotechnol.">
        <title>Genome sequencing and analysis of the filamentous fungus Penicillium chrysogenum.</title>
        <authorList>
            <person name="van den Berg M.A."/>
            <person name="Albang R."/>
            <person name="Albermann K."/>
            <person name="Badger J.H."/>
            <person name="Daran J.-M."/>
            <person name="Driessen A.J.M."/>
            <person name="Garcia-Estrada C."/>
            <person name="Fedorova N.D."/>
            <person name="Harris D.M."/>
            <person name="Heijne W.H.M."/>
            <person name="Joardar V.S."/>
            <person name="Kiel J.A.K.W."/>
            <person name="Kovalchuk A."/>
            <person name="Martin J.F."/>
            <person name="Nierman W.C."/>
            <person name="Nijland J.G."/>
            <person name="Pronk J.T."/>
            <person name="Roubos J.A."/>
            <person name="van der Klei I.J."/>
            <person name="van Peij N.N.M.E."/>
            <person name="Veenhuis M."/>
            <person name="von Doehren H."/>
            <person name="Wagner C."/>
            <person name="Wortman J.R."/>
            <person name="Bovenberg R.A.L."/>
        </authorList>
    </citation>
    <scope>NUCLEOTIDE SEQUENCE [LARGE SCALE GENOMIC DNA]</scope>
    <source>
        <strain evidence="2">ATCC 28089 / DSM 1075 / NRRL 1951 / Wisconsin 54-1255</strain>
    </source>
</reference>
<dbReference type="Proteomes" id="UP000000724">
    <property type="component" value="Contig Pc00c03"/>
</dbReference>
<evidence type="ECO:0000313" key="2">
    <source>
        <dbReference type="Proteomes" id="UP000000724"/>
    </source>
</evidence>
<protein>
    <submittedName>
        <fullName evidence="1">Uncharacterized protein</fullName>
    </submittedName>
</protein>
<proteinExistence type="predicted"/>
<evidence type="ECO:0000313" key="1">
    <source>
        <dbReference type="EMBL" id="CAP78970.1"/>
    </source>
</evidence>
<name>B6GVQ7_PENRW</name>
<dbReference type="VEuPathDB" id="FungiDB:PCH_Pc03g00080"/>
<organism evidence="1 2">
    <name type="scientific">Penicillium rubens (strain ATCC 28089 / DSM 1075 / NRRL 1951 / Wisconsin 54-1255)</name>
    <name type="common">Penicillium chrysogenum</name>
    <dbReference type="NCBI Taxonomy" id="500485"/>
    <lineage>
        <taxon>Eukaryota</taxon>
        <taxon>Fungi</taxon>
        <taxon>Dikarya</taxon>
        <taxon>Ascomycota</taxon>
        <taxon>Pezizomycotina</taxon>
        <taxon>Eurotiomycetes</taxon>
        <taxon>Eurotiomycetidae</taxon>
        <taxon>Eurotiales</taxon>
        <taxon>Aspergillaceae</taxon>
        <taxon>Penicillium</taxon>
        <taxon>Penicillium chrysogenum species complex</taxon>
    </lineage>
</organism>
<keyword evidence="2" id="KW-1185">Reference proteome</keyword>
<sequence length="104" mass="11600">MEAVPTLWIVPPGIYEISPANPLLTNFHRNQRDGYCILISGLGKALDAIGEKERPPNGGPGIQPTRRLSFEGVRHRRTGRHIGTWSDAQNHWGKRAELDDLNPP</sequence>
<gene>
    <name evidence="1" type="ORF">Pc03g00080</name>
    <name evidence="1" type="ORF">PCH_Pc03g00080</name>
</gene>
<dbReference type="AlphaFoldDB" id="B6GVQ7"/>
<accession>B6GVQ7</accession>
<dbReference type="EMBL" id="AM920418">
    <property type="protein sequence ID" value="CAP78970.1"/>
    <property type="molecule type" value="Genomic_DNA"/>
</dbReference>
<dbReference type="HOGENOM" id="CLU_2250946_0_0_1"/>